<evidence type="ECO:0000313" key="1">
    <source>
        <dbReference type="EMBL" id="CAG8694686.1"/>
    </source>
</evidence>
<comment type="caution">
    <text evidence="1">The sequence shown here is derived from an EMBL/GenBank/DDBJ whole genome shotgun (WGS) entry which is preliminary data.</text>
</comment>
<accession>A0A9N9HMD0</accession>
<dbReference type="EMBL" id="CAJVPQ010007258">
    <property type="protein sequence ID" value="CAG8694686.1"/>
    <property type="molecule type" value="Genomic_DNA"/>
</dbReference>
<dbReference type="OrthoDB" id="199771at2759"/>
<sequence length="41" mass="4483">MGDRSSPLELSDVKLCQEAVEADTSVLKVAEISEVMDENDE</sequence>
<proteinExistence type="predicted"/>
<name>A0A9N9HMD0_9GLOM</name>
<evidence type="ECO:0000313" key="2">
    <source>
        <dbReference type="Proteomes" id="UP000789570"/>
    </source>
</evidence>
<dbReference type="Proteomes" id="UP000789570">
    <property type="component" value="Unassembled WGS sequence"/>
</dbReference>
<gene>
    <name evidence="1" type="ORF">FCALED_LOCUS13151</name>
</gene>
<protein>
    <submittedName>
        <fullName evidence="1">15364_t:CDS:1</fullName>
    </submittedName>
</protein>
<dbReference type="AlphaFoldDB" id="A0A9N9HMD0"/>
<keyword evidence="2" id="KW-1185">Reference proteome</keyword>
<feature type="non-terminal residue" evidence="1">
    <location>
        <position position="41"/>
    </location>
</feature>
<organism evidence="1 2">
    <name type="scientific">Funneliformis caledonium</name>
    <dbReference type="NCBI Taxonomy" id="1117310"/>
    <lineage>
        <taxon>Eukaryota</taxon>
        <taxon>Fungi</taxon>
        <taxon>Fungi incertae sedis</taxon>
        <taxon>Mucoromycota</taxon>
        <taxon>Glomeromycotina</taxon>
        <taxon>Glomeromycetes</taxon>
        <taxon>Glomerales</taxon>
        <taxon>Glomeraceae</taxon>
        <taxon>Funneliformis</taxon>
    </lineage>
</organism>
<reference evidence="1" key="1">
    <citation type="submission" date="2021-06" db="EMBL/GenBank/DDBJ databases">
        <authorList>
            <person name="Kallberg Y."/>
            <person name="Tangrot J."/>
            <person name="Rosling A."/>
        </authorList>
    </citation>
    <scope>NUCLEOTIDE SEQUENCE</scope>
    <source>
        <strain evidence="1">UK204</strain>
    </source>
</reference>